<proteinExistence type="predicted"/>
<feature type="compositionally biased region" description="Basic residues" evidence="1">
    <location>
        <begin position="24"/>
        <end position="33"/>
    </location>
</feature>
<gene>
    <name evidence="2" type="ORF">B4121_0638</name>
    <name evidence="3" type="ORF">CHCC15381_2472</name>
</gene>
<reference evidence="3 5" key="2">
    <citation type="submission" date="2019-06" db="EMBL/GenBank/DDBJ databases">
        <title>Genome sequence analysis of &gt;100 Bacillus licheniformis strains suggests intrinsic resistance to this species.</title>
        <authorList>
            <person name="Wels M."/>
            <person name="Siezen R.J."/>
            <person name="Johansen E."/>
            <person name="Stuer-Lauridsen B."/>
            <person name="Bjerre K."/>
            <person name="Nielsen B.K.K."/>
        </authorList>
    </citation>
    <scope>NUCLEOTIDE SEQUENCE [LARGE SCALE GENOMIC DNA]</scope>
    <source>
        <strain evidence="3 5">BAC-15381</strain>
    </source>
</reference>
<evidence type="ECO:0000313" key="5">
    <source>
        <dbReference type="Proteomes" id="UP000429980"/>
    </source>
</evidence>
<comment type="caution">
    <text evidence="2">The sequence shown here is derived from an EMBL/GenBank/DDBJ whole genome shotgun (WGS) entry which is preliminary data.</text>
</comment>
<dbReference type="AlphaFoldDB" id="A0A6I7U032"/>
<reference evidence="2 4" key="1">
    <citation type="journal article" date="2016" name="Front. Microbiol.">
        <title>High-Level Heat Resistance of Spores of Bacillus amyloliquefaciens and Bacillus licheniformis Results from the Presence of a spoVA Operon in a Tn1546 Transposon.</title>
        <authorList>
            <person name="Berendsen E.M."/>
            <person name="Koning R.A."/>
            <person name="Boekhorst J."/>
            <person name="de Jong A."/>
            <person name="Kuipers O.P."/>
            <person name="Wells-Bennik M.H."/>
        </authorList>
    </citation>
    <scope>NUCLEOTIDE SEQUENCE [LARGE SCALE GENOMIC DNA]</scope>
    <source>
        <strain evidence="2 4">B4121</strain>
    </source>
</reference>
<dbReference type="Proteomes" id="UP000429980">
    <property type="component" value="Unassembled WGS sequence"/>
</dbReference>
<feature type="region of interest" description="Disordered" evidence="1">
    <location>
        <begin position="1"/>
        <end position="43"/>
    </location>
</feature>
<dbReference type="EMBL" id="LKPO01000003">
    <property type="protein sequence ID" value="OLF98011.1"/>
    <property type="molecule type" value="Genomic_DNA"/>
</dbReference>
<sequence length="146" mass="16903">MFKSDDSHHLDSSKKRRTNETMARRRRKVRKTNVKNESATYSPSPWRVVRTNSDLYIYSAYSKAEKKRFPYSSGRVIAKVADYSAYSKEKNARLIAAAPELLTAAKLTLAYLKRKRPARSNSVENQLINILEKVVTNAEFEEEENR</sequence>
<evidence type="ECO:0000313" key="4">
    <source>
        <dbReference type="Proteomes" id="UP000185604"/>
    </source>
</evidence>
<feature type="compositionally biased region" description="Basic and acidic residues" evidence="1">
    <location>
        <begin position="1"/>
        <end position="23"/>
    </location>
</feature>
<name>A0A6I7U032_9BACI</name>
<dbReference type="EMBL" id="NILF01000042">
    <property type="protein sequence ID" value="TWL37865.1"/>
    <property type="molecule type" value="Genomic_DNA"/>
</dbReference>
<evidence type="ECO:0000313" key="2">
    <source>
        <dbReference type="EMBL" id="OLF98011.1"/>
    </source>
</evidence>
<organism evidence="2 4">
    <name type="scientific">Bacillus paralicheniformis</name>
    <dbReference type="NCBI Taxonomy" id="1648923"/>
    <lineage>
        <taxon>Bacteria</taxon>
        <taxon>Bacillati</taxon>
        <taxon>Bacillota</taxon>
        <taxon>Bacilli</taxon>
        <taxon>Bacillales</taxon>
        <taxon>Bacillaceae</taxon>
        <taxon>Bacillus</taxon>
    </lineage>
</organism>
<keyword evidence="5" id="KW-1185">Reference proteome</keyword>
<accession>A0A6I7U032</accession>
<dbReference type="Proteomes" id="UP000185604">
    <property type="component" value="Unassembled WGS sequence"/>
</dbReference>
<evidence type="ECO:0000256" key="1">
    <source>
        <dbReference type="SAM" id="MobiDB-lite"/>
    </source>
</evidence>
<evidence type="ECO:0000313" key="3">
    <source>
        <dbReference type="EMBL" id="TWL37865.1"/>
    </source>
</evidence>
<protein>
    <submittedName>
        <fullName evidence="2">XkdD</fullName>
    </submittedName>
</protein>